<evidence type="ECO:0000313" key="2">
    <source>
        <dbReference type="Proteomes" id="UP001596058"/>
    </source>
</evidence>
<reference evidence="2" key="1">
    <citation type="journal article" date="2019" name="Int. J. Syst. Evol. Microbiol.">
        <title>The Global Catalogue of Microorganisms (GCM) 10K type strain sequencing project: providing services to taxonomists for standard genome sequencing and annotation.</title>
        <authorList>
            <consortium name="The Broad Institute Genomics Platform"/>
            <consortium name="The Broad Institute Genome Sequencing Center for Infectious Disease"/>
            <person name="Wu L."/>
            <person name="Ma J."/>
        </authorList>
    </citation>
    <scope>NUCLEOTIDE SEQUENCE [LARGE SCALE GENOMIC DNA]</scope>
    <source>
        <strain evidence="2">CCUG 53903</strain>
    </source>
</reference>
<organism evidence="1 2">
    <name type="scientific">Nonomuraea insulae</name>
    <dbReference type="NCBI Taxonomy" id="1616787"/>
    <lineage>
        <taxon>Bacteria</taxon>
        <taxon>Bacillati</taxon>
        <taxon>Actinomycetota</taxon>
        <taxon>Actinomycetes</taxon>
        <taxon>Streptosporangiales</taxon>
        <taxon>Streptosporangiaceae</taxon>
        <taxon>Nonomuraea</taxon>
    </lineage>
</organism>
<evidence type="ECO:0000313" key="1">
    <source>
        <dbReference type="EMBL" id="MFC5828023.1"/>
    </source>
</evidence>
<comment type="caution">
    <text evidence="1">The sequence shown here is derived from an EMBL/GenBank/DDBJ whole genome shotgun (WGS) entry which is preliminary data.</text>
</comment>
<proteinExistence type="predicted"/>
<dbReference type="RefSeq" id="WP_379517529.1">
    <property type="nucleotide sequence ID" value="NZ_JBHSPA010000034.1"/>
</dbReference>
<dbReference type="EMBL" id="JBHSPA010000034">
    <property type="protein sequence ID" value="MFC5828023.1"/>
    <property type="molecule type" value="Genomic_DNA"/>
</dbReference>
<gene>
    <name evidence="1" type="ORF">ACFPZ3_29515</name>
</gene>
<keyword evidence="2" id="KW-1185">Reference proteome</keyword>
<sequence>MFDELATDTQRLPAITGFFERLVAARCTGEPGSRLKITWLLPLAERIGFAGWAC</sequence>
<accession>A0ABW1CSX0</accession>
<name>A0ABW1CSX0_9ACTN</name>
<protein>
    <submittedName>
        <fullName evidence="1">Uncharacterized protein</fullName>
    </submittedName>
</protein>
<dbReference type="Proteomes" id="UP001596058">
    <property type="component" value="Unassembled WGS sequence"/>
</dbReference>